<dbReference type="AlphaFoldDB" id="A0AAV1A696"/>
<evidence type="ECO:0000313" key="1">
    <source>
        <dbReference type="EMBL" id="CAI8604719.1"/>
    </source>
</evidence>
<name>A0AAV1A696_VICFA</name>
<evidence type="ECO:0000313" key="2">
    <source>
        <dbReference type="Proteomes" id="UP001157006"/>
    </source>
</evidence>
<proteinExistence type="predicted"/>
<dbReference type="EMBL" id="OX451738">
    <property type="protein sequence ID" value="CAI8604719.1"/>
    <property type="molecule type" value="Genomic_DNA"/>
</dbReference>
<organism evidence="1 2">
    <name type="scientific">Vicia faba</name>
    <name type="common">Broad bean</name>
    <name type="synonym">Faba vulgaris</name>
    <dbReference type="NCBI Taxonomy" id="3906"/>
    <lineage>
        <taxon>Eukaryota</taxon>
        <taxon>Viridiplantae</taxon>
        <taxon>Streptophyta</taxon>
        <taxon>Embryophyta</taxon>
        <taxon>Tracheophyta</taxon>
        <taxon>Spermatophyta</taxon>
        <taxon>Magnoliopsida</taxon>
        <taxon>eudicotyledons</taxon>
        <taxon>Gunneridae</taxon>
        <taxon>Pentapetalae</taxon>
        <taxon>rosids</taxon>
        <taxon>fabids</taxon>
        <taxon>Fabales</taxon>
        <taxon>Fabaceae</taxon>
        <taxon>Papilionoideae</taxon>
        <taxon>50 kb inversion clade</taxon>
        <taxon>NPAAA clade</taxon>
        <taxon>Hologalegina</taxon>
        <taxon>IRL clade</taxon>
        <taxon>Fabeae</taxon>
        <taxon>Vicia</taxon>
    </lineage>
</organism>
<gene>
    <name evidence="1" type="ORF">VFH_III147160</name>
</gene>
<accession>A0AAV1A696</accession>
<protein>
    <submittedName>
        <fullName evidence="1">Uncharacterized protein</fullName>
    </submittedName>
</protein>
<keyword evidence="2" id="KW-1185">Reference proteome</keyword>
<dbReference type="Proteomes" id="UP001157006">
    <property type="component" value="Chromosome 3"/>
</dbReference>
<sequence>MVYLRRIKAIPYKVLLPTTKIYVNKITNLRINFKTPSAANNFKAKIVWQLTVIQDLDLFAITDSPRRPFLTKSLATPISFPQQAGVEFADAPKPYSSIPFRTGHLVPTYPVNLPLPILGSPLKPSQHRLHLVKNLFRELVATYNITWDSLHNCLNEDLLPRPRKELFLPPVNFFHTFSTTKEKITFLDRSKITGKPRYTLFLSGVSSSKEKTIILKEQMGYYRSPPSYPKAMDTLVRPCAMVCLIELNMAKSCAMVCLE</sequence>
<reference evidence="1 2" key="1">
    <citation type="submission" date="2023-01" db="EMBL/GenBank/DDBJ databases">
        <authorList>
            <person name="Kreplak J."/>
        </authorList>
    </citation>
    <scope>NUCLEOTIDE SEQUENCE [LARGE SCALE GENOMIC DNA]</scope>
</reference>